<dbReference type="PROSITE" id="PS00012">
    <property type="entry name" value="PHOSPHOPANTETHEINE"/>
    <property type="match status" value="1"/>
</dbReference>
<dbReference type="PANTHER" id="PTHR43439:SF2">
    <property type="entry name" value="ENZYME, PUTATIVE (JCVI)-RELATED"/>
    <property type="match status" value="1"/>
</dbReference>
<feature type="domain" description="Carrier" evidence="3">
    <location>
        <begin position="562"/>
        <end position="645"/>
    </location>
</feature>
<evidence type="ECO:0000256" key="1">
    <source>
        <dbReference type="ARBA" id="ARBA00022450"/>
    </source>
</evidence>
<keyword evidence="2" id="KW-0597">Phosphoprotein</keyword>
<evidence type="ECO:0000313" key="4">
    <source>
        <dbReference type="EMBL" id="CUS10069.1"/>
    </source>
</evidence>
<organism evidence="4 5">
    <name type="scientific">Tuber aestivum</name>
    <name type="common">summer truffle</name>
    <dbReference type="NCBI Taxonomy" id="59557"/>
    <lineage>
        <taxon>Eukaryota</taxon>
        <taxon>Fungi</taxon>
        <taxon>Dikarya</taxon>
        <taxon>Ascomycota</taxon>
        <taxon>Pezizomycotina</taxon>
        <taxon>Pezizomycetes</taxon>
        <taxon>Pezizales</taxon>
        <taxon>Tuberaceae</taxon>
        <taxon>Tuber</taxon>
    </lineage>
</organism>
<dbReference type="InterPro" id="IPR036291">
    <property type="entry name" value="NAD(P)-bd_dom_sf"/>
</dbReference>
<dbReference type="SUPFAM" id="SSF56801">
    <property type="entry name" value="Acetyl-CoA synthetase-like"/>
    <property type="match status" value="1"/>
</dbReference>
<dbReference type="Gene3D" id="3.40.50.12780">
    <property type="entry name" value="N-terminal domain of ligase-like"/>
    <property type="match status" value="1"/>
</dbReference>
<dbReference type="Proteomes" id="UP001412239">
    <property type="component" value="Unassembled WGS sequence"/>
</dbReference>
<dbReference type="InterPro" id="IPR013120">
    <property type="entry name" value="FAR_NAD-bd"/>
</dbReference>
<protein>
    <recommendedName>
        <fullName evidence="3">Carrier domain-containing protein</fullName>
    </recommendedName>
</protein>
<dbReference type="InterPro" id="IPR000873">
    <property type="entry name" value="AMP-dep_synth/lig_dom"/>
</dbReference>
<reference evidence="4" key="1">
    <citation type="submission" date="2015-10" db="EMBL/GenBank/DDBJ databases">
        <authorList>
            <person name="Regsiter A."/>
            <person name="william w."/>
        </authorList>
    </citation>
    <scope>NUCLEOTIDE SEQUENCE</scope>
    <source>
        <strain evidence="4">Montdore</strain>
    </source>
</reference>
<dbReference type="InterPro" id="IPR006162">
    <property type="entry name" value="Ppantetheine_attach_site"/>
</dbReference>
<dbReference type="Pfam" id="PF23562">
    <property type="entry name" value="AMP-binding_C_3"/>
    <property type="match status" value="1"/>
</dbReference>
<gene>
    <name evidence="4" type="ORF">GSTUAT00005834001</name>
</gene>
<proteinExistence type="predicted"/>
<dbReference type="AlphaFoldDB" id="A0A292PR91"/>
<evidence type="ECO:0000313" key="5">
    <source>
        <dbReference type="Proteomes" id="UP001412239"/>
    </source>
</evidence>
<evidence type="ECO:0000256" key="2">
    <source>
        <dbReference type="ARBA" id="ARBA00022553"/>
    </source>
</evidence>
<dbReference type="EMBL" id="LN891058">
    <property type="protein sequence ID" value="CUS10069.1"/>
    <property type="molecule type" value="Genomic_DNA"/>
</dbReference>
<name>A0A292PR91_9PEZI</name>
<dbReference type="SUPFAM" id="SSF47336">
    <property type="entry name" value="ACP-like"/>
    <property type="match status" value="1"/>
</dbReference>
<dbReference type="Pfam" id="PF07993">
    <property type="entry name" value="NAD_binding_4"/>
    <property type="match status" value="1"/>
</dbReference>
<evidence type="ECO:0000259" key="3">
    <source>
        <dbReference type="PROSITE" id="PS50075"/>
    </source>
</evidence>
<dbReference type="Gene3D" id="3.40.50.720">
    <property type="entry name" value="NAD(P)-binding Rossmann-like Domain"/>
    <property type="match status" value="1"/>
</dbReference>
<dbReference type="PROSITE" id="PS50075">
    <property type="entry name" value="CARRIER"/>
    <property type="match status" value="1"/>
</dbReference>
<accession>A0A292PR91</accession>
<dbReference type="PANTHER" id="PTHR43439">
    <property type="entry name" value="PHENYLACETATE-COENZYME A LIGASE"/>
    <property type="match status" value="1"/>
</dbReference>
<dbReference type="InterPro" id="IPR009081">
    <property type="entry name" value="PP-bd_ACP"/>
</dbReference>
<sequence>MNYSRVPYFVKTLDYAASSNASTQADYGNGTISRLIDRRARAYFDLPAVGVAVPGKDNWGVKVFSYEGLSLVVNAHAYRLVRTRVVHGLHDGIQMSPGYTPPVVALLSDSSLEMLINFLALVKIGYAVLLIDPQCTTRQITHLLNLSSSKYILASPDNKATAIRSAPSICVPRLLLEVDERSPSLSYRTPNFVTESAIAYIRHSNRANGMPKLILCPHSSAIANLAYQGLYDHKATFTTTPLYHGGITDFMRSLMASSMLWMYPSSVPITPKNILKALSVCQHPRAHYFSTVPYVLKVCAGDAAVVRELKDMDMVGFGGAPLEEEIGDFLVRNEVKLVSRFETSKCGLLVSSHRVFSVDMGWDYLRFRPDAGYQFITPRAGGDSRDERRLEFEVLSNWPQMNCQPNTAQGGYVTGDIFVRHPSISGLFKHVGRIDGLITLSNGKKLDPTIIERELGVSELALESFVFGDGRPFPGILVFPTSARDVSHEDILKVLGEVNVVAKIVPDMIVFPPPYLFPLRNTRKQLLRQATFDVFERDIGRAYEKYDLQGPLGQGLKGDNFEELEQLVRGVVMSAIGEEVLRGKPLESTTDLFRYGIDSITAVHIRNRLLKVVEIESSRLPHLVVCEQTSIAGMGRITEYILASCKGGAALEDGEASLMMQLVEKYDAVDASWDYAAIMVQSEICNQVVLLTGATGVLGGQIARQIVTERQEITQLYCLCRKESEANMEALIGELRRIAPHNSQLSISSIVADLDLADVELRTYDLLREVTIIIHAAWSVTLDPLSSFETPDISSVQQLLRLARKCRRKPYFVFCSCAAWQDPQSYIHESFPNSPDFAGELGYCRAKWVAEKICENAAHAGLTVALIRLGELSGHSMSGTWSRGVGWPMVIESLSEVGCLPDFERKLSWLPVDLAARGVLDIASAGSDVDTMRPDPVFNLGNMNTSTSWGDVLEWLEQAGAKFKRVSPMQWLEEVEKLGPDSRSKKPYPAWRANFEKRLLNPPPQMEIRNVTLFSDVLGGEGEGWKIEQPYIELIWKKWVEDGFLQ</sequence>
<keyword evidence="1" id="KW-0596">Phosphopantetheine</keyword>
<dbReference type="SUPFAM" id="SSF51735">
    <property type="entry name" value="NAD(P)-binding Rossmann-fold domains"/>
    <property type="match status" value="1"/>
</dbReference>
<dbReference type="InterPro" id="IPR051414">
    <property type="entry name" value="Adenylate-forming_Reductase"/>
</dbReference>
<dbReference type="Pfam" id="PF00501">
    <property type="entry name" value="AMP-binding"/>
    <property type="match status" value="1"/>
</dbReference>
<keyword evidence="5" id="KW-1185">Reference proteome</keyword>
<dbReference type="InterPro" id="IPR042099">
    <property type="entry name" value="ANL_N_sf"/>
</dbReference>
<dbReference type="InterPro" id="IPR036736">
    <property type="entry name" value="ACP-like_sf"/>
</dbReference>